<dbReference type="GO" id="GO:0030246">
    <property type="term" value="F:carbohydrate binding"/>
    <property type="evidence" value="ECO:0007669"/>
    <property type="project" value="UniProtKB-KW"/>
</dbReference>
<dbReference type="Gene3D" id="1.10.510.10">
    <property type="entry name" value="Transferase(Phosphotransferase) domain 1"/>
    <property type="match status" value="1"/>
</dbReference>
<dbReference type="PROSITE" id="PS00108">
    <property type="entry name" value="PROTEIN_KINASE_ST"/>
    <property type="match status" value="1"/>
</dbReference>
<comment type="caution">
    <text evidence="23">The sequence shown here is derived from an EMBL/GenBank/DDBJ whole genome shotgun (WGS) entry which is preliminary data.</text>
</comment>
<evidence type="ECO:0000256" key="5">
    <source>
        <dbReference type="ARBA" id="ARBA00022679"/>
    </source>
</evidence>
<evidence type="ECO:0000256" key="1">
    <source>
        <dbReference type="ARBA" id="ARBA00004479"/>
    </source>
</evidence>
<evidence type="ECO:0000256" key="18">
    <source>
        <dbReference type="ARBA" id="ARBA00048679"/>
    </source>
</evidence>
<keyword evidence="9 19" id="KW-0547">Nucleotide-binding</keyword>
<evidence type="ECO:0000256" key="14">
    <source>
        <dbReference type="ARBA" id="ARBA00023157"/>
    </source>
</evidence>
<evidence type="ECO:0000256" key="9">
    <source>
        <dbReference type="ARBA" id="ARBA00022741"/>
    </source>
</evidence>
<keyword evidence="5" id="KW-0808">Transferase</keyword>
<evidence type="ECO:0000256" key="10">
    <source>
        <dbReference type="ARBA" id="ARBA00022777"/>
    </source>
</evidence>
<dbReference type="InterPro" id="IPR017441">
    <property type="entry name" value="Protein_kinase_ATP_BS"/>
</dbReference>
<keyword evidence="4" id="KW-0597">Phosphoprotein</keyword>
<dbReference type="GO" id="GO:0005524">
    <property type="term" value="F:ATP binding"/>
    <property type="evidence" value="ECO:0007669"/>
    <property type="project" value="UniProtKB-UniRule"/>
</dbReference>
<dbReference type="PANTHER" id="PTHR47976:SF115">
    <property type="entry name" value="RECEPTOR-LIKE SERINE_THREONINE-PROTEIN KINASE"/>
    <property type="match status" value="1"/>
</dbReference>
<feature type="transmembrane region" description="Helical" evidence="21">
    <location>
        <begin position="21"/>
        <end position="45"/>
    </location>
</feature>
<comment type="similarity">
    <text evidence="20">Belongs to the protein kinase superfamily.</text>
</comment>
<evidence type="ECO:0000256" key="12">
    <source>
        <dbReference type="ARBA" id="ARBA00022989"/>
    </source>
</evidence>
<dbReference type="PANTHER" id="PTHR47976">
    <property type="entry name" value="G-TYPE LECTIN S-RECEPTOR-LIKE SERINE/THREONINE-PROTEIN KINASE SD2-5"/>
    <property type="match status" value="1"/>
</dbReference>
<comment type="catalytic activity">
    <reaction evidence="18">
        <text>L-seryl-[protein] + ATP = O-phospho-L-seryl-[protein] + ADP + H(+)</text>
        <dbReference type="Rhea" id="RHEA:17989"/>
        <dbReference type="Rhea" id="RHEA-COMP:9863"/>
        <dbReference type="Rhea" id="RHEA-COMP:11604"/>
        <dbReference type="ChEBI" id="CHEBI:15378"/>
        <dbReference type="ChEBI" id="CHEBI:29999"/>
        <dbReference type="ChEBI" id="CHEBI:30616"/>
        <dbReference type="ChEBI" id="CHEBI:83421"/>
        <dbReference type="ChEBI" id="CHEBI:456216"/>
        <dbReference type="EC" id="2.7.11.1"/>
    </reaction>
</comment>
<keyword evidence="7" id="KW-0732">Signal</keyword>
<dbReference type="SUPFAM" id="SSF56112">
    <property type="entry name" value="Protein kinase-like (PK-like)"/>
    <property type="match status" value="1"/>
</dbReference>
<comment type="subcellular location">
    <subcellularLocation>
        <location evidence="1">Membrane</location>
        <topology evidence="1">Single-pass type I membrane protein</topology>
    </subcellularLocation>
</comment>
<comment type="catalytic activity">
    <reaction evidence="17">
        <text>L-threonyl-[protein] + ATP = O-phospho-L-threonyl-[protein] + ADP + H(+)</text>
        <dbReference type="Rhea" id="RHEA:46608"/>
        <dbReference type="Rhea" id="RHEA-COMP:11060"/>
        <dbReference type="Rhea" id="RHEA-COMP:11605"/>
        <dbReference type="ChEBI" id="CHEBI:15378"/>
        <dbReference type="ChEBI" id="CHEBI:30013"/>
        <dbReference type="ChEBI" id="CHEBI:30616"/>
        <dbReference type="ChEBI" id="CHEBI:61977"/>
        <dbReference type="ChEBI" id="CHEBI:456216"/>
        <dbReference type="EC" id="2.7.11.1"/>
    </reaction>
</comment>
<dbReference type="FunFam" id="3.30.200.20:FF:000178">
    <property type="entry name" value="serine/threonine-protein kinase PBS1-like"/>
    <property type="match status" value="1"/>
</dbReference>
<evidence type="ECO:0000256" key="19">
    <source>
        <dbReference type="PROSITE-ProRule" id="PRU10141"/>
    </source>
</evidence>
<keyword evidence="8" id="KW-0430">Lectin</keyword>
<evidence type="ECO:0000256" key="11">
    <source>
        <dbReference type="ARBA" id="ARBA00022840"/>
    </source>
</evidence>
<name>A0A8T2V7X4_CERRI</name>
<keyword evidence="24" id="KW-1185">Reference proteome</keyword>
<evidence type="ECO:0000256" key="2">
    <source>
        <dbReference type="ARBA" id="ARBA00012513"/>
    </source>
</evidence>
<dbReference type="GO" id="GO:0004674">
    <property type="term" value="F:protein serine/threonine kinase activity"/>
    <property type="evidence" value="ECO:0007669"/>
    <property type="project" value="UniProtKB-KW"/>
</dbReference>
<keyword evidence="13 21" id="KW-0472">Membrane</keyword>
<evidence type="ECO:0000256" key="21">
    <source>
        <dbReference type="SAM" id="Phobius"/>
    </source>
</evidence>
<feature type="binding site" evidence="19">
    <location>
        <position position="149"/>
    </location>
    <ligand>
        <name>ATP</name>
        <dbReference type="ChEBI" id="CHEBI:30616"/>
    </ligand>
</feature>
<keyword evidence="16" id="KW-0325">Glycoprotein</keyword>
<keyword evidence="15" id="KW-0675">Receptor</keyword>
<keyword evidence="11 19" id="KW-0067">ATP-binding</keyword>
<keyword evidence="3 20" id="KW-0723">Serine/threonine-protein kinase</keyword>
<protein>
    <recommendedName>
        <fullName evidence="2">non-specific serine/threonine protein kinase</fullName>
        <ecNumber evidence="2">2.7.11.1</ecNumber>
    </recommendedName>
</protein>
<reference evidence="23" key="1">
    <citation type="submission" date="2021-08" db="EMBL/GenBank/DDBJ databases">
        <title>WGS assembly of Ceratopteris richardii.</title>
        <authorList>
            <person name="Marchant D.B."/>
            <person name="Chen G."/>
            <person name="Jenkins J."/>
            <person name="Shu S."/>
            <person name="Leebens-Mack J."/>
            <person name="Grimwood J."/>
            <person name="Schmutz J."/>
            <person name="Soltis P."/>
            <person name="Soltis D."/>
            <person name="Chen Z.-H."/>
        </authorList>
    </citation>
    <scope>NUCLEOTIDE SEQUENCE</scope>
    <source>
        <strain evidence="23">Whitten #5841</strain>
        <tissue evidence="23">Leaf</tissue>
    </source>
</reference>
<evidence type="ECO:0000313" key="23">
    <source>
        <dbReference type="EMBL" id="KAH7443330.1"/>
    </source>
</evidence>
<evidence type="ECO:0000256" key="8">
    <source>
        <dbReference type="ARBA" id="ARBA00022734"/>
    </source>
</evidence>
<feature type="domain" description="Protein kinase" evidence="22">
    <location>
        <begin position="121"/>
        <end position="409"/>
    </location>
</feature>
<evidence type="ECO:0000256" key="6">
    <source>
        <dbReference type="ARBA" id="ARBA00022692"/>
    </source>
</evidence>
<dbReference type="SMART" id="SM00220">
    <property type="entry name" value="S_TKc"/>
    <property type="match status" value="1"/>
</dbReference>
<evidence type="ECO:0000256" key="15">
    <source>
        <dbReference type="ARBA" id="ARBA00023170"/>
    </source>
</evidence>
<dbReference type="AlphaFoldDB" id="A0A8T2V7X4"/>
<evidence type="ECO:0000256" key="3">
    <source>
        <dbReference type="ARBA" id="ARBA00022527"/>
    </source>
</evidence>
<dbReference type="EMBL" id="CM035407">
    <property type="protein sequence ID" value="KAH7443330.1"/>
    <property type="molecule type" value="Genomic_DNA"/>
</dbReference>
<proteinExistence type="inferred from homology"/>
<evidence type="ECO:0000313" key="24">
    <source>
        <dbReference type="Proteomes" id="UP000825935"/>
    </source>
</evidence>
<dbReference type="EC" id="2.7.11.1" evidence="2"/>
<dbReference type="PROSITE" id="PS50011">
    <property type="entry name" value="PROTEIN_KINASE_DOM"/>
    <property type="match status" value="1"/>
</dbReference>
<dbReference type="GO" id="GO:0016020">
    <property type="term" value="C:membrane"/>
    <property type="evidence" value="ECO:0007669"/>
    <property type="project" value="UniProtKB-SubCell"/>
</dbReference>
<sequence>MVGPICKLSRWSGSKRQGNRYILCVVTLLSLSIAALVIFSAGFSTNKRPKALYLVGLIISNVLVSIFMVCLPLAHKMKAKEDVKLALDAKEHELDADTEFLKTLTGLPTRFTFKELESATANFGLKLGRGGFGSVYEGILSDGCKVAVKRLEREGHGQKEFCAEVATISRVRHLNLVFLKGFCVEGAERLLVYEYMSGGSLDRWIFQDKISASDSVPAKFIVLSWKTRFDIALDIARGLTYLHEECEEKILHLDIKPQNILLDTKFHAKLSDFGLSRSMDRAQSRVLTTMRGTPGYLAPEWFNDEGIDIKADVYGYGMVLLELVSGRRSVDQSQSNPENWYLPTMAFKKVQNKAALELVDPMLIGTLDAADCHQIVMSVNIALWCIQDKVSLRPKMSTVVQMLDGSTSVEDPPCSSMLMSKQRLPLSSVSNITVIDAETISIPR</sequence>
<dbReference type="InterPro" id="IPR051343">
    <property type="entry name" value="G-type_lectin_kinases/EP1-like"/>
</dbReference>
<gene>
    <name evidence="23" type="ORF">KP509_02G029700</name>
</gene>
<evidence type="ECO:0000256" key="4">
    <source>
        <dbReference type="ARBA" id="ARBA00022553"/>
    </source>
</evidence>
<dbReference type="Gene3D" id="3.30.200.20">
    <property type="entry name" value="Phosphorylase Kinase, domain 1"/>
    <property type="match status" value="1"/>
</dbReference>
<dbReference type="InterPro" id="IPR008271">
    <property type="entry name" value="Ser/Thr_kinase_AS"/>
</dbReference>
<dbReference type="InterPro" id="IPR000719">
    <property type="entry name" value="Prot_kinase_dom"/>
</dbReference>
<evidence type="ECO:0000259" key="22">
    <source>
        <dbReference type="PROSITE" id="PS50011"/>
    </source>
</evidence>
<dbReference type="PROSITE" id="PS00107">
    <property type="entry name" value="PROTEIN_KINASE_ATP"/>
    <property type="match status" value="1"/>
</dbReference>
<evidence type="ECO:0000256" key="20">
    <source>
        <dbReference type="RuleBase" id="RU000304"/>
    </source>
</evidence>
<organism evidence="23 24">
    <name type="scientific">Ceratopteris richardii</name>
    <name type="common">Triangle waterfern</name>
    <dbReference type="NCBI Taxonomy" id="49495"/>
    <lineage>
        <taxon>Eukaryota</taxon>
        <taxon>Viridiplantae</taxon>
        <taxon>Streptophyta</taxon>
        <taxon>Embryophyta</taxon>
        <taxon>Tracheophyta</taxon>
        <taxon>Polypodiopsida</taxon>
        <taxon>Polypodiidae</taxon>
        <taxon>Polypodiales</taxon>
        <taxon>Pteridineae</taxon>
        <taxon>Pteridaceae</taxon>
        <taxon>Parkerioideae</taxon>
        <taxon>Ceratopteris</taxon>
    </lineage>
</organism>
<keyword evidence="12 21" id="KW-1133">Transmembrane helix</keyword>
<evidence type="ECO:0000256" key="13">
    <source>
        <dbReference type="ARBA" id="ARBA00023136"/>
    </source>
</evidence>
<accession>A0A8T2V7X4</accession>
<keyword evidence="14" id="KW-1015">Disulfide bond</keyword>
<evidence type="ECO:0000256" key="16">
    <source>
        <dbReference type="ARBA" id="ARBA00023180"/>
    </source>
</evidence>
<dbReference type="Pfam" id="PF00069">
    <property type="entry name" value="Pkinase"/>
    <property type="match status" value="1"/>
</dbReference>
<dbReference type="OrthoDB" id="5857966at2759"/>
<feature type="transmembrane region" description="Helical" evidence="21">
    <location>
        <begin position="51"/>
        <end position="74"/>
    </location>
</feature>
<keyword evidence="6 21" id="KW-0812">Transmembrane</keyword>
<evidence type="ECO:0000256" key="17">
    <source>
        <dbReference type="ARBA" id="ARBA00047899"/>
    </source>
</evidence>
<keyword evidence="10" id="KW-0418">Kinase</keyword>
<dbReference type="InterPro" id="IPR011009">
    <property type="entry name" value="Kinase-like_dom_sf"/>
</dbReference>
<dbReference type="Proteomes" id="UP000825935">
    <property type="component" value="Chromosome 2"/>
</dbReference>
<evidence type="ECO:0000256" key="7">
    <source>
        <dbReference type="ARBA" id="ARBA00022729"/>
    </source>
</evidence>
<dbReference type="FunFam" id="1.10.510.10:FF:000248">
    <property type="entry name" value="S-receptor-like kinase 5"/>
    <property type="match status" value="1"/>
</dbReference>
<dbReference type="OMA" id="SEDMELH"/>